<feature type="compositionally biased region" description="Low complexity" evidence="1">
    <location>
        <begin position="1"/>
        <end position="13"/>
    </location>
</feature>
<reference evidence="2" key="1">
    <citation type="submission" date="2019-10" db="EMBL/GenBank/DDBJ databases">
        <authorList>
            <person name="Soares A.E.R."/>
            <person name="Aleixo A."/>
            <person name="Schneider P."/>
            <person name="Miyaki C.Y."/>
            <person name="Schneider M.P."/>
            <person name="Mello C."/>
            <person name="Vasconcelos A.T.R."/>
        </authorList>
    </citation>
    <scope>NUCLEOTIDE SEQUENCE</scope>
    <source>
        <tissue evidence="2">Muscle</tissue>
    </source>
</reference>
<name>A0ABQ9D5H4_9PASS</name>
<protein>
    <submittedName>
        <fullName evidence="2">Uncharacterized protein</fullName>
    </submittedName>
</protein>
<dbReference type="EMBL" id="WHWB01033947">
    <property type="protein sequence ID" value="KAJ7415456.1"/>
    <property type="molecule type" value="Genomic_DNA"/>
</dbReference>
<accession>A0ABQ9D5H4</accession>
<evidence type="ECO:0000313" key="3">
    <source>
        <dbReference type="Proteomes" id="UP001145742"/>
    </source>
</evidence>
<feature type="compositionally biased region" description="Low complexity" evidence="1">
    <location>
        <begin position="47"/>
        <end position="59"/>
    </location>
</feature>
<comment type="caution">
    <text evidence="2">The sequence shown here is derived from an EMBL/GenBank/DDBJ whole genome shotgun (WGS) entry which is preliminary data.</text>
</comment>
<evidence type="ECO:0000313" key="2">
    <source>
        <dbReference type="EMBL" id="KAJ7415456.1"/>
    </source>
</evidence>
<feature type="region of interest" description="Disordered" evidence="1">
    <location>
        <begin position="1"/>
        <end position="73"/>
    </location>
</feature>
<gene>
    <name evidence="2" type="ORF">WISP_78355</name>
</gene>
<sequence length="73" mass="7571">MRSYRLGAELLESGSEEKDLGGGAGRQLVEHEPAVCPGGQEGQWHPGLNQNQCGQQGQGSDPRAVLGTDGATP</sequence>
<evidence type="ECO:0000256" key="1">
    <source>
        <dbReference type="SAM" id="MobiDB-lite"/>
    </source>
</evidence>
<dbReference type="Proteomes" id="UP001145742">
    <property type="component" value="Unassembled WGS sequence"/>
</dbReference>
<organism evidence="2 3">
    <name type="scientific">Willisornis vidua</name>
    <name type="common">Xingu scale-backed antbird</name>
    <dbReference type="NCBI Taxonomy" id="1566151"/>
    <lineage>
        <taxon>Eukaryota</taxon>
        <taxon>Metazoa</taxon>
        <taxon>Chordata</taxon>
        <taxon>Craniata</taxon>
        <taxon>Vertebrata</taxon>
        <taxon>Euteleostomi</taxon>
        <taxon>Archelosauria</taxon>
        <taxon>Archosauria</taxon>
        <taxon>Dinosauria</taxon>
        <taxon>Saurischia</taxon>
        <taxon>Theropoda</taxon>
        <taxon>Coelurosauria</taxon>
        <taxon>Aves</taxon>
        <taxon>Neognathae</taxon>
        <taxon>Neoaves</taxon>
        <taxon>Telluraves</taxon>
        <taxon>Australaves</taxon>
        <taxon>Passeriformes</taxon>
        <taxon>Thamnophilidae</taxon>
        <taxon>Willisornis</taxon>
    </lineage>
</organism>
<keyword evidence="3" id="KW-1185">Reference proteome</keyword>
<proteinExistence type="predicted"/>